<keyword evidence="3" id="KW-1185">Reference proteome</keyword>
<dbReference type="EMBL" id="WTPW01000005">
    <property type="protein sequence ID" value="KAF0561870.1"/>
    <property type="molecule type" value="Genomic_DNA"/>
</dbReference>
<feature type="region of interest" description="Disordered" evidence="1">
    <location>
        <begin position="48"/>
        <end position="106"/>
    </location>
</feature>
<protein>
    <submittedName>
        <fullName evidence="2">Uncharacterized protein</fullName>
    </submittedName>
</protein>
<proteinExistence type="predicted"/>
<organism evidence="2 3">
    <name type="scientific">Gigaspora margarita</name>
    <dbReference type="NCBI Taxonomy" id="4874"/>
    <lineage>
        <taxon>Eukaryota</taxon>
        <taxon>Fungi</taxon>
        <taxon>Fungi incertae sedis</taxon>
        <taxon>Mucoromycota</taxon>
        <taxon>Glomeromycotina</taxon>
        <taxon>Glomeromycetes</taxon>
        <taxon>Diversisporales</taxon>
        <taxon>Gigasporaceae</taxon>
        <taxon>Gigaspora</taxon>
    </lineage>
</organism>
<dbReference type="Proteomes" id="UP000439903">
    <property type="component" value="Unassembled WGS sequence"/>
</dbReference>
<gene>
    <name evidence="2" type="ORF">F8M41_017430</name>
</gene>
<name>A0A8H4B5Q9_GIGMA</name>
<sequence length="121" mass="14133">MTLSKIRKYQLAQEKQNTTNIKERLGITNDERISTTRGKKVLKYQPVPKEEPLTSTRERTTETDETNDKEMLTNTKKKTPSWTTPMTRKNLAKDKRKSTDANNEMDDTKLLSEKKININIF</sequence>
<evidence type="ECO:0000313" key="2">
    <source>
        <dbReference type="EMBL" id="KAF0561870.1"/>
    </source>
</evidence>
<comment type="caution">
    <text evidence="2">The sequence shown here is derived from an EMBL/GenBank/DDBJ whole genome shotgun (WGS) entry which is preliminary data.</text>
</comment>
<dbReference type="AlphaFoldDB" id="A0A8H4B5Q9"/>
<evidence type="ECO:0000256" key="1">
    <source>
        <dbReference type="SAM" id="MobiDB-lite"/>
    </source>
</evidence>
<feature type="compositionally biased region" description="Basic and acidic residues" evidence="1">
    <location>
        <begin position="48"/>
        <end position="71"/>
    </location>
</feature>
<reference evidence="2 3" key="1">
    <citation type="journal article" date="2019" name="Environ. Microbiol.">
        <title>At the nexus of three kingdoms: the genome of the mycorrhizal fungus Gigaspora margarita provides insights into plant, endobacterial and fungal interactions.</title>
        <authorList>
            <person name="Venice F."/>
            <person name="Ghignone S."/>
            <person name="Salvioli di Fossalunga A."/>
            <person name="Amselem J."/>
            <person name="Novero M."/>
            <person name="Xianan X."/>
            <person name="Sedzielewska Toro K."/>
            <person name="Morin E."/>
            <person name="Lipzen A."/>
            <person name="Grigoriev I.V."/>
            <person name="Henrissat B."/>
            <person name="Martin F.M."/>
            <person name="Bonfante P."/>
        </authorList>
    </citation>
    <scope>NUCLEOTIDE SEQUENCE [LARGE SCALE GENOMIC DNA]</scope>
    <source>
        <strain evidence="2 3">BEG34</strain>
    </source>
</reference>
<accession>A0A8H4B5Q9</accession>
<evidence type="ECO:0000313" key="3">
    <source>
        <dbReference type="Proteomes" id="UP000439903"/>
    </source>
</evidence>